<dbReference type="Proteomes" id="UP001151760">
    <property type="component" value="Unassembled WGS sequence"/>
</dbReference>
<gene>
    <name evidence="2" type="ORF">Tco_0703958</name>
</gene>
<organism evidence="2 3">
    <name type="scientific">Tanacetum coccineum</name>
    <dbReference type="NCBI Taxonomy" id="301880"/>
    <lineage>
        <taxon>Eukaryota</taxon>
        <taxon>Viridiplantae</taxon>
        <taxon>Streptophyta</taxon>
        <taxon>Embryophyta</taxon>
        <taxon>Tracheophyta</taxon>
        <taxon>Spermatophyta</taxon>
        <taxon>Magnoliopsida</taxon>
        <taxon>eudicotyledons</taxon>
        <taxon>Gunneridae</taxon>
        <taxon>Pentapetalae</taxon>
        <taxon>asterids</taxon>
        <taxon>campanulids</taxon>
        <taxon>Asterales</taxon>
        <taxon>Asteraceae</taxon>
        <taxon>Asteroideae</taxon>
        <taxon>Anthemideae</taxon>
        <taxon>Anthemidinae</taxon>
        <taxon>Tanacetum</taxon>
    </lineage>
</organism>
<evidence type="ECO:0000256" key="1">
    <source>
        <dbReference type="SAM" id="MobiDB-lite"/>
    </source>
</evidence>
<accession>A0ABQ4Y155</accession>
<sequence>MAASPGSLLLGKRTSSAPGSCQLPRPDGTHDALSNQCHLVYLDLLLRRCRMASWDSNLGMEPHQSVWQLHRGHYSPGKRISSAPRSWQLLRPDGTHDALSNQCRLVYLDLLLRRSVMASWRIANLKKGKEIIVELDSSAIFSNMKPWKKQQEATAGGFGGARAGLIFSGVTVPSSE</sequence>
<comment type="caution">
    <text evidence="2">The sequence shown here is derived from an EMBL/GenBank/DDBJ whole genome shotgun (WGS) entry which is preliminary data.</text>
</comment>
<keyword evidence="3" id="KW-1185">Reference proteome</keyword>
<dbReference type="EMBL" id="BQNB010009982">
    <property type="protein sequence ID" value="GJS71117.1"/>
    <property type="molecule type" value="Genomic_DNA"/>
</dbReference>
<reference evidence="2" key="2">
    <citation type="submission" date="2022-01" db="EMBL/GenBank/DDBJ databases">
        <authorList>
            <person name="Yamashiro T."/>
            <person name="Shiraishi A."/>
            <person name="Satake H."/>
            <person name="Nakayama K."/>
        </authorList>
    </citation>
    <scope>NUCLEOTIDE SEQUENCE</scope>
</reference>
<reference evidence="2" key="1">
    <citation type="journal article" date="2022" name="Int. J. Mol. Sci.">
        <title>Draft Genome of Tanacetum Coccineum: Genomic Comparison of Closely Related Tanacetum-Family Plants.</title>
        <authorList>
            <person name="Yamashiro T."/>
            <person name="Shiraishi A."/>
            <person name="Nakayama K."/>
            <person name="Satake H."/>
        </authorList>
    </citation>
    <scope>NUCLEOTIDE SEQUENCE</scope>
</reference>
<protein>
    <submittedName>
        <fullName evidence="2">Uncharacterized protein</fullName>
    </submittedName>
</protein>
<name>A0ABQ4Y155_9ASTR</name>
<proteinExistence type="predicted"/>
<feature type="region of interest" description="Disordered" evidence="1">
    <location>
        <begin position="1"/>
        <end position="28"/>
    </location>
</feature>
<evidence type="ECO:0000313" key="2">
    <source>
        <dbReference type="EMBL" id="GJS71117.1"/>
    </source>
</evidence>
<evidence type="ECO:0000313" key="3">
    <source>
        <dbReference type="Proteomes" id="UP001151760"/>
    </source>
</evidence>